<organism evidence="2 3">
    <name type="scientific">Tessaracoccus lapidicaptus</name>
    <dbReference type="NCBI Taxonomy" id="1427523"/>
    <lineage>
        <taxon>Bacteria</taxon>
        <taxon>Bacillati</taxon>
        <taxon>Actinomycetota</taxon>
        <taxon>Actinomycetes</taxon>
        <taxon>Propionibacteriales</taxon>
        <taxon>Propionibacteriaceae</taxon>
        <taxon>Tessaracoccus</taxon>
    </lineage>
</organism>
<sequence>MKIDTGVAPTPDGRAARWEEHNIQRRRALVEEAVRAIRAHGPAIGMDEIAAQSGTSKTVLYRHFGDKAGLYQAVVESVHDFILRKLPLADAESFEPRELVRNLADAYLAVVERDRNLYLFVASRPAGETPVDDPVFTITTRIGNEVSAAFRAWLHREGLDEEPANTWGHGAVGFIWAVADRWILTNLRRPRAEVVDYIDRLFTPAFDAQRRS</sequence>
<keyword evidence="3" id="KW-1185">Reference proteome</keyword>
<gene>
    <name evidence="2" type="ORF">BCR15_09970</name>
</gene>
<dbReference type="InterPro" id="IPR001647">
    <property type="entry name" value="HTH_TetR"/>
</dbReference>
<dbReference type="Pfam" id="PF00440">
    <property type="entry name" value="TetR_N"/>
    <property type="match status" value="1"/>
</dbReference>
<dbReference type="RefSeq" id="WP_068752710.1">
    <property type="nucleotide sequence ID" value="NZ_JBDXXE010000021.1"/>
</dbReference>
<dbReference type="GO" id="GO:0003700">
    <property type="term" value="F:DNA-binding transcription factor activity"/>
    <property type="evidence" value="ECO:0007669"/>
    <property type="project" value="TreeGrafter"/>
</dbReference>
<dbReference type="InterPro" id="IPR050109">
    <property type="entry name" value="HTH-type_TetR-like_transc_reg"/>
</dbReference>
<reference evidence="3" key="1">
    <citation type="submission" date="2016-07" db="EMBL/GenBank/DDBJ databases">
        <authorList>
            <person name="Florea S."/>
            <person name="Webb J.S."/>
            <person name="Jaromczyk J."/>
            <person name="Schardl C.L."/>
        </authorList>
    </citation>
    <scope>NUCLEOTIDE SEQUENCE [LARGE SCALE GENOMIC DNA]</scope>
    <source>
        <strain evidence="3">IPBSL-7</strain>
    </source>
</reference>
<dbReference type="PANTHER" id="PTHR30055">
    <property type="entry name" value="HTH-TYPE TRANSCRIPTIONAL REGULATOR RUTR"/>
    <property type="match status" value="1"/>
</dbReference>
<name>A0A1C0AHJ7_9ACTN</name>
<dbReference type="PANTHER" id="PTHR30055:SF227">
    <property type="entry name" value="TRANSCRIPTIONAL REGULATORY PROTEIN (PROBABLY TETR-FAMILY)-RELATED"/>
    <property type="match status" value="1"/>
</dbReference>
<comment type="caution">
    <text evidence="2">The sequence shown here is derived from an EMBL/GenBank/DDBJ whole genome shotgun (WGS) entry which is preliminary data.</text>
</comment>
<dbReference type="SUPFAM" id="SSF48498">
    <property type="entry name" value="Tetracyclin repressor-like, C-terminal domain"/>
    <property type="match status" value="1"/>
</dbReference>
<proteinExistence type="predicted"/>
<dbReference type="InterPro" id="IPR045823">
    <property type="entry name" value="TetR_C_32"/>
</dbReference>
<dbReference type="Proteomes" id="UP000093501">
    <property type="component" value="Unassembled WGS sequence"/>
</dbReference>
<evidence type="ECO:0000256" key="1">
    <source>
        <dbReference type="ARBA" id="ARBA00023125"/>
    </source>
</evidence>
<dbReference type="InterPro" id="IPR009057">
    <property type="entry name" value="Homeodomain-like_sf"/>
</dbReference>
<protein>
    <submittedName>
        <fullName evidence="2">Uncharacterized protein</fullName>
    </submittedName>
</protein>
<keyword evidence="1" id="KW-0238">DNA-binding</keyword>
<dbReference type="Gene3D" id="1.10.357.10">
    <property type="entry name" value="Tetracycline Repressor, domain 2"/>
    <property type="match status" value="1"/>
</dbReference>
<dbReference type="SUPFAM" id="SSF46689">
    <property type="entry name" value="Homeodomain-like"/>
    <property type="match status" value="1"/>
</dbReference>
<evidence type="ECO:0000313" key="3">
    <source>
        <dbReference type="Proteomes" id="UP000093501"/>
    </source>
</evidence>
<dbReference type="Pfam" id="PF19344">
    <property type="entry name" value="TetR_C_32"/>
    <property type="match status" value="1"/>
</dbReference>
<dbReference type="PROSITE" id="PS50977">
    <property type="entry name" value="HTH_TETR_2"/>
    <property type="match status" value="1"/>
</dbReference>
<dbReference type="EMBL" id="MBQD01000026">
    <property type="protein sequence ID" value="OCL31474.1"/>
    <property type="molecule type" value="Genomic_DNA"/>
</dbReference>
<dbReference type="AlphaFoldDB" id="A0A1C0AHJ7"/>
<dbReference type="GO" id="GO:0000976">
    <property type="term" value="F:transcription cis-regulatory region binding"/>
    <property type="evidence" value="ECO:0007669"/>
    <property type="project" value="TreeGrafter"/>
</dbReference>
<evidence type="ECO:0000313" key="2">
    <source>
        <dbReference type="EMBL" id="OCL31474.1"/>
    </source>
</evidence>
<accession>A0A1C0AHJ7</accession>
<dbReference type="InterPro" id="IPR036271">
    <property type="entry name" value="Tet_transcr_reg_TetR-rel_C_sf"/>
</dbReference>